<feature type="compositionally biased region" description="Basic and acidic residues" evidence="1">
    <location>
        <begin position="465"/>
        <end position="474"/>
    </location>
</feature>
<feature type="region of interest" description="Disordered" evidence="1">
    <location>
        <begin position="398"/>
        <end position="501"/>
    </location>
</feature>
<organism evidence="2 3">
    <name type="scientific">Galemys pyrenaicus</name>
    <name type="common">Iberian desman</name>
    <name type="synonym">Pyrenean desman</name>
    <dbReference type="NCBI Taxonomy" id="202257"/>
    <lineage>
        <taxon>Eukaryota</taxon>
        <taxon>Metazoa</taxon>
        <taxon>Chordata</taxon>
        <taxon>Craniata</taxon>
        <taxon>Vertebrata</taxon>
        <taxon>Euteleostomi</taxon>
        <taxon>Mammalia</taxon>
        <taxon>Eutheria</taxon>
        <taxon>Laurasiatheria</taxon>
        <taxon>Eulipotyphla</taxon>
        <taxon>Talpidae</taxon>
        <taxon>Galemys</taxon>
    </lineage>
</organism>
<keyword evidence="2" id="KW-0808">Transferase</keyword>
<feature type="compositionally biased region" description="Polar residues" evidence="1">
    <location>
        <begin position="518"/>
        <end position="531"/>
    </location>
</feature>
<feature type="compositionally biased region" description="Low complexity" evidence="1">
    <location>
        <begin position="428"/>
        <end position="463"/>
    </location>
</feature>
<dbReference type="EMBL" id="JAGFMF010012102">
    <property type="protein sequence ID" value="KAG8507519.1"/>
    <property type="molecule type" value="Genomic_DNA"/>
</dbReference>
<feature type="compositionally biased region" description="Low complexity" evidence="1">
    <location>
        <begin position="304"/>
        <end position="313"/>
    </location>
</feature>
<dbReference type="GO" id="GO:0007420">
    <property type="term" value="P:brain development"/>
    <property type="evidence" value="ECO:0007669"/>
    <property type="project" value="TreeGrafter"/>
</dbReference>
<feature type="compositionally biased region" description="Gly residues" evidence="1">
    <location>
        <begin position="45"/>
        <end position="61"/>
    </location>
</feature>
<feature type="region of interest" description="Disordered" evidence="1">
    <location>
        <begin position="516"/>
        <end position="719"/>
    </location>
</feature>
<feature type="compositionally biased region" description="Acidic residues" evidence="1">
    <location>
        <begin position="759"/>
        <end position="773"/>
    </location>
</feature>
<reference evidence="2" key="1">
    <citation type="journal article" date="2021" name="Evol. Appl.">
        <title>The genome of the Pyrenean desman and the effects of bottlenecks and inbreeding on the genomic landscape of an endangered species.</title>
        <authorList>
            <person name="Escoda L."/>
            <person name="Castresana J."/>
        </authorList>
    </citation>
    <scope>NUCLEOTIDE SEQUENCE</scope>
    <source>
        <strain evidence="2">IBE-C5619</strain>
    </source>
</reference>
<dbReference type="AlphaFoldDB" id="A0A8J6DGE9"/>
<evidence type="ECO:0000313" key="3">
    <source>
        <dbReference type="Proteomes" id="UP000700334"/>
    </source>
</evidence>
<feature type="compositionally biased region" description="Low complexity" evidence="1">
    <location>
        <begin position="922"/>
        <end position="951"/>
    </location>
</feature>
<accession>A0A8J6DGE9</accession>
<proteinExistence type="predicted"/>
<feature type="region of interest" description="Disordered" evidence="1">
    <location>
        <begin position="854"/>
        <end position="964"/>
    </location>
</feature>
<keyword evidence="2" id="KW-0418">Kinase</keyword>
<sequence length="1001" mass="101968">MQFCWLQPEQRPTAEEVHLLLTYLCAQGSTEEEEFERRWRSLRPGAGGGGGGAGPTPGGAGELAAASSFPLLEQFAGDGFHADGDDVLTVTETSRGLNFEYKWEAGRGAEAFPPAGSAPSPGRAARLQELCALDSAPPGVVPVLSAHSPSVGSEYFIRLEEPAPAAGHDPDCADCMPSPRAPALRREGPDSEGDSDGSAAASLVMEPLLGHPMPTGGSWGRRFGDTLCRGQGEGPPCPSRSPSPSRSALMLAEPGAEDPDWGEAAFCPPFEDPLGTSPLGTSPGGESLGEAEGRRTAQHRHWSSNESANNNSARRTPQLWGPHGSPATEQVPQDLPEPSHPLAPEDPREPLLGLQVVSSCKEQGCRPDPSHLTLHLSAEAVAPAAGLATPLWAEAAIAGGDSPQAEPRLAGEAESTPGSQPPLPSIPSPSQEGAPLPAEAASAPTTLPASPATSSQTTATGAAWARDDGGRPPEPEAPGGTGEDVPEATPGTAAHQCCAGPRDEGLCVAPAACAPQKQVGTPGSLHVSSLASGGGREVFSPSAAGTPGGQPRALDSGYDTENYESPEFVLKEAHEPGGAEAFGTQLSAPLGSLGEKSPYRDSAYFSDLDAEPEPPVGPEGKQREVPAPGLEPGLEGLSAPGLQSARASLESGVLRAVPPLPLSPDPCPEPSACHADPELEAPGPRGPAQVPLLPSPGCSQSFLLTPGPAKPESPGPELQKALGLLSGRALQARTSGPCGARAPLCLALPGLPAAPESRAEEEEDSEDSDESDEELRCYSVQEPSEESEEEAPPVPVVVAESQSARNLRSLLKMPSLLSEAFCEDLERKKKAVSFFDDVTVYLFDQVGGAQVCSGARDPGGTGRGRVAAAEPHAALTLQESPTRELGDPFPGAKESAPGFSAGSPGSPVVPSPPSGAHESSQEGSAAPEGELGAGPPAGRAGSALMSGPTCREGGGGRGLPAGWEGPSGSSGFACGRGLGGGGVYRRGGTCREERVCLWGGA</sequence>
<feature type="region of interest" description="Disordered" evidence="1">
    <location>
        <begin position="176"/>
        <end position="352"/>
    </location>
</feature>
<evidence type="ECO:0000313" key="2">
    <source>
        <dbReference type="EMBL" id="KAG8507519.1"/>
    </source>
</evidence>
<dbReference type="Proteomes" id="UP000700334">
    <property type="component" value="Unassembled WGS sequence"/>
</dbReference>
<gene>
    <name evidence="2" type="ORF">J0S82_013221</name>
</gene>
<dbReference type="PANTHER" id="PTHR24417">
    <property type="entry name" value="SERINE/THREONINE-PROTEIN KINASE LMTK1"/>
    <property type="match status" value="1"/>
</dbReference>
<feature type="region of interest" description="Disordered" evidence="1">
    <location>
        <begin position="36"/>
        <end position="63"/>
    </location>
</feature>
<dbReference type="GO" id="GO:0004713">
    <property type="term" value="F:protein tyrosine kinase activity"/>
    <property type="evidence" value="ECO:0007669"/>
    <property type="project" value="TreeGrafter"/>
</dbReference>
<feature type="region of interest" description="Disordered" evidence="1">
    <location>
        <begin position="752"/>
        <end position="795"/>
    </location>
</feature>
<dbReference type="PANTHER" id="PTHR24417:SF0">
    <property type="entry name" value="SERINE_THREONINE-PROTEIN KINASE LMTK1"/>
    <property type="match status" value="1"/>
</dbReference>
<dbReference type="OrthoDB" id="5973359at2759"/>
<keyword evidence="3" id="KW-1185">Reference proteome</keyword>
<protein>
    <submittedName>
        <fullName evidence="2">Serine/threonine-protein kinase LMTK1</fullName>
    </submittedName>
</protein>
<feature type="compositionally biased region" description="Low complexity" evidence="1">
    <location>
        <begin position="895"/>
        <end position="906"/>
    </location>
</feature>
<evidence type="ECO:0000256" key="1">
    <source>
        <dbReference type="SAM" id="MobiDB-lite"/>
    </source>
</evidence>
<comment type="caution">
    <text evidence="2">The sequence shown here is derived from an EMBL/GenBank/DDBJ whole genome shotgun (WGS) entry which is preliminary data.</text>
</comment>
<name>A0A8J6DGE9_GALPY</name>
<feature type="compositionally biased region" description="Pro residues" evidence="1">
    <location>
        <begin position="658"/>
        <end position="669"/>
    </location>
</feature>